<dbReference type="Proteomes" id="UP000739411">
    <property type="component" value="Unassembled WGS sequence"/>
</dbReference>
<comment type="subunit">
    <text evidence="3 8">Homodimer.</text>
</comment>
<evidence type="ECO:0000256" key="1">
    <source>
        <dbReference type="ARBA" id="ARBA00004496"/>
    </source>
</evidence>
<dbReference type="InterPro" id="IPR026022">
    <property type="entry name" value="PhoU_dom"/>
</dbReference>
<dbReference type="GO" id="GO:0005737">
    <property type="term" value="C:cytoplasm"/>
    <property type="evidence" value="ECO:0007669"/>
    <property type="project" value="UniProtKB-SubCell"/>
</dbReference>
<accession>A0A935JZE7</accession>
<proteinExistence type="inferred from homology"/>
<reference evidence="10 11" key="1">
    <citation type="submission" date="2020-10" db="EMBL/GenBank/DDBJ databases">
        <title>Connecting structure to function with the recovery of over 1000 high-quality activated sludge metagenome-assembled genomes encoding full-length rRNA genes using long-read sequencing.</title>
        <authorList>
            <person name="Singleton C.M."/>
            <person name="Petriglieri F."/>
            <person name="Kristensen J.M."/>
            <person name="Kirkegaard R.H."/>
            <person name="Michaelsen T.Y."/>
            <person name="Andersen M.H."/>
            <person name="Karst S.M."/>
            <person name="Dueholm M.S."/>
            <person name="Nielsen P.H."/>
            <person name="Albertsen M."/>
        </authorList>
    </citation>
    <scope>NUCLEOTIDE SEQUENCE [LARGE SCALE GENOMIC DNA]</scope>
    <source>
        <strain evidence="10">EsbW_18-Q3-R4-48_BATAC.463</strain>
    </source>
</reference>
<dbReference type="PIRSF" id="PIRSF003107">
    <property type="entry name" value="PhoU"/>
    <property type="match status" value="1"/>
</dbReference>
<dbReference type="AlphaFoldDB" id="A0A935JZE7"/>
<evidence type="ECO:0000256" key="6">
    <source>
        <dbReference type="ARBA" id="ARBA00022592"/>
    </source>
</evidence>
<comment type="function">
    <text evidence="7 8">Plays a role in the regulation of phosphate uptake.</text>
</comment>
<dbReference type="InterPro" id="IPR038078">
    <property type="entry name" value="PhoU-like_sf"/>
</dbReference>
<evidence type="ECO:0000256" key="8">
    <source>
        <dbReference type="PIRNR" id="PIRNR003107"/>
    </source>
</evidence>
<dbReference type="GO" id="GO:0045936">
    <property type="term" value="P:negative regulation of phosphate metabolic process"/>
    <property type="evidence" value="ECO:0007669"/>
    <property type="project" value="InterPro"/>
</dbReference>
<evidence type="ECO:0000256" key="3">
    <source>
        <dbReference type="ARBA" id="ARBA00011738"/>
    </source>
</evidence>
<comment type="subcellular location">
    <subcellularLocation>
        <location evidence="1 8">Cytoplasm</location>
    </subcellularLocation>
</comment>
<evidence type="ECO:0000256" key="7">
    <source>
        <dbReference type="ARBA" id="ARBA00056181"/>
    </source>
</evidence>
<feature type="domain" description="PhoU" evidence="9">
    <location>
        <begin position="23"/>
        <end position="108"/>
    </location>
</feature>
<dbReference type="NCBIfam" id="TIGR02135">
    <property type="entry name" value="phoU_full"/>
    <property type="match status" value="1"/>
</dbReference>
<keyword evidence="6 8" id="KW-0592">Phosphate transport</keyword>
<evidence type="ECO:0000313" key="11">
    <source>
        <dbReference type="Proteomes" id="UP000739411"/>
    </source>
</evidence>
<evidence type="ECO:0000313" key="10">
    <source>
        <dbReference type="EMBL" id="MBK7415344.1"/>
    </source>
</evidence>
<evidence type="ECO:0000256" key="5">
    <source>
        <dbReference type="ARBA" id="ARBA00022490"/>
    </source>
</evidence>
<dbReference type="Pfam" id="PF01895">
    <property type="entry name" value="PhoU"/>
    <property type="match status" value="2"/>
</dbReference>
<organism evidence="10 11">
    <name type="scientific">Candidatus Dechloromonas phosphorivorans</name>
    <dbReference type="NCBI Taxonomy" id="2899244"/>
    <lineage>
        <taxon>Bacteria</taxon>
        <taxon>Pseudomonadati</taxon>
        <taxon>Pseudomonadota</taxon>
        <taxon>Betaproteobacteria</taxon>
        <taxon>Rhodocyclales</taxon>
        <taxon>Azonexaceae</taxon>
        <taxon>Dechloromonas</taxon>
    </lineage>
</organism>
<comment type="similarity">
    <text evidence="2 8">Belongs to the PhoU family.</text>
</comment>
<dbReference type="EMBL" id="JADJMS010000019">
    <property type="protein sequence ID" value="MBK7415344.1"/>
    <property type="molecule type" value="Genomic_DNA"/>
</dbReference>
<keyword evidence="4 8" id="KW-0813">Transport</keyword>
<dbReference type="GO" id="GO:0030643">
    <property type="term" value="P:intracellular phosphate ion homeostasis"/>
    <property type="evidence" value="ECO:0007669"/>
    <property type="project" value="InterPro"/>
</dbReference>
<keyword evidence="5 8" id="KW-0963">Cytoplasm</keyword>
<feature type="domain" description="PhoU" evidence="9">
    <location>
        <begin position="127"/>
        <end position="212"/>
    </location>
</feature>
<dbReference type="GO" id="GO:0006817">
    <property type="term" value="P:phosphate ion transport"/>
    <property type="evidence" value="ECO:0007669"/>
    <property type="project" value="UniProtKB-KW"/>
</dbReference>
<protein>
    <recommendedName>
        <fullName evidence="8">Phosphate-specific transport system accessory protein PhoU</fullName>
    </recommendedName>
</protein>
<dbReference type="SUPFAM" id="SSF109755">
    <property type="entry name" value="PhoU-like"/>
    <property type="match status" value="1"/>
</dbReference>
<dbReference type="FunFam" id="1.20.58.220:FF:000004">
    <property type="entry name" value="Phosphate-specific transport system accessory protein PhoU"/>
    <property type="match status" value="1"/>
</dbReference>
<evidence type="ECO:0000259" key="9">
    <source>
        <dbReference type="Pfam" id="PF01895"/>
    </source>
</evidence>
<name>A0A935JZE7_9RHOO</name>
<dbReference type="PANTHER" id="PTHR42930:SF3">
    <property type="entry name" value="PHOSPHATE-SPECIFIC TRANSPORT SYSTEM ACCESSORY PROTEIN PHOU"/>
    <property type="match status" value="1"/>
</dbReference>
<dbReference type="InterPro" id="IPR028366">
    <property type="entry name" value="PhoU"/>
</dbReference>
<evidence type="ECO:0000256" key="2">
    <source>
        <dbReference type="ARBA" id="ARBA00008107"/>
    </source>
</evidence>
<gene>
    <name evidence="10" type="primary">phoU</name>
    <name evidence="10" type="ORF">IPJ38_09815</name>
</gene>
<sequence length="230" mass="25457">MNESVHLSSQFDEDLSRLRTHVLQMGGLVETQVSAAIDAYATGEIASVKSIVETDRRVNELEKAIDDDCAHIIAKRQPTASDLRLVLGISKIVTDLERAGDEAKKIAKGVRRIYEGGHMPSQYGVGIRHLAEAALSMIRQALDAFARLDTELAKSVIRADTDVDTEFKSIIRQLITHMMEDPRTITTSIDIITIARAIERIGDHAKNVSEQVIYVVDGRDIRHMGKEAAQ</sequence>
<dbReference type="PANTHER" id="PTHR42930">
    <property type="entry name" value="PHOSPHATE-SPECIFIC TRANSPORT SYSTEM ACCESSORY PROTEIN PHOU"/>
    <property type="match status" value="1"/>
</dbReference>
<evidence type="ECO:0000256" key="4">
    <source>
        <dbReference type="ARBA" id="ARBA00022448"/>
    </source>
</evidence>
<comment type="caution">
    <text evidence="10">The sequence shown here is derived from an EMBL/GenBank/DDBJ whole genome shotgun (WGS) entry which is preliminary data.</text>
</comment>
<dbReference type="Gene3D" id="1.20.58.220">
    <property type="entry name" value="Phosphate transport system protein phou homolog 2, domain 2"/>
    <property type="match status" value="1"/>
</dbReference>